<dbReference type="STRING" id="1679170.AC625_06515"/>
<dbReference type="EMBL" id="LFZW01000001">
    <property type="protein sequence ID" value="KMY49218.1"/>
    <property type="molecule type" value="Genomic_DNA"/>
</dbReference>
<reference evidence="2" key="1">
    <citation type="submission" date="2015-07" db="EMBL/GenBank/DDBJ databases">
        <title>Genome sequencing project for genomic taxonomy and phylogenomics of Bacillus-like bacteria.</title>
        <authorList>
            <person name="Liu B."/>
            <person name="Wang J."/>
            <person name="Zhu Y."/>
            <person name="Liu G."/>
            <person name="Chen Q."/>
            <person name="Chen Z."/>
            <person name="Lan J."/>
            <person name="Che J."/>
            <person name="Ge C."/>
            <person name="Shi H."/>
            <person name="Pan Z."/>
            <person name="Liu X."/>
        </authorList>
    </citation>
    <scope>NUCLEOTIDE SEQUENCE [LARGE SCALE GENOMIC DNA]</scope>
    <source>
        <strain evidence="2">FJAT-27997</strain>
    </source>
</reference>
<gene>
    <name evidence="1" type="ORF">AC625_06515</name>
</gene>
<organism evidence="1 2">
    <name type="scientific">Peribacillus loiseleuriae</name>
    <dbReference type="NCBI Taxonomy" id="1679170"/>
    <lineage>
        <taxon>Bacteria</taxon>
        <taxon>Bacillati</taxon>
        <taxon>Bacillota</taxon>
        <taxon>Bacilli</taxon>
        <taxon>Bacillales</taxon>
        <taxon>Bacillaceae</taxon>
        <taxon>Peribacillus</taxon>
    </lineage>
</organism>
<dbReference type="OrthoDB" id="2942578at2"/>
<evidence type="ECO:0000313" key="2">
    <source>
        <dbReference type="Proteomes" id="UP000037146"/>
    </source>
</evidence>
<evidence type="ECO:0000313" key="1">
    <source>
        <dbReference type="EMBL" id="KMY49218.1"/>
    </source>
</evidence>
<dbReference type="AlphaFoldDB" id="A0A0K9GRG0"/>
<comment type="caution">
    <text evidence="1">The sequence shown here is derived from an EMBL/GenBank/DDBJ whole genome shotgun (WGS) entry which is preliminary data.</text>
</comment>
<accession>A0A0K9GRG0</accession>
<proteinExistence type="predicted"/>
<dbReference type="Proteomes" id="UP000037146">
    <property type="component" value="Unassembled WGS sequence"/>
</dbReference>
<protein>
    <submittedName>
        <fullName evidence="1">Uncharacterized protein</fullName>
    </submittedName>
</protein>
<dbReference type="RefSeq" id="WP_049680550.1">
    <property type="nucleotide sequence ID" value="NZ_LFZW01000001.1"/>
</dbReference>
<dbReference type="PATRIC" id="fig|1679170.3.peg.1401"/>
<keyword evidence="2" id="KW-1185">Reference proteome</keyword>
<sequence length="106" mass="12454">MNDPGVFAAPCAICRVRKATRWCDYIIKYDHSIIFIRDYKRFVEENSYPHNETCDLPLCEECTHDQNKADLCPHHHKLQQQAELPENLRGAQARTKMKIAQEILNR</sequence>
<name>A0A0K9GRG0_9BACI</name>